<comment type="function">
    <text evidence="9">Exoribonuclease involved in ribosome biosynthesis. Involved in the processing of ITS1, the internal transcribed spacer localized between the 18S and 5.8S rRNAs.</text>
</comment>
<dbReference type="Proteomes" id="UP000193560">
    <property type="component" value="Unassembled WGS sequence"/>
</dbReference>
<dbReference type="GO" id="GO:0006364">
    <property type="term" value="P:rRNA processing"/>
    <property type="evidence" value="ECO:0007669"/>
    <property type="project" value="UniProtKB-KW"/>
</dbReference>
<dbReference type="Gene3D" id="3.30.420.10">
    <property type="entry name" value="Ribonuclease H-like superfamily/Ribonuclease H"/>
    <property type="match status" value="1"/>
</dbReference>
<evidence type="ECO:0000256" key="8">
    <source>
        <dbReference type="ARBA" id="ARBA00023242"/>
    </source>
</evidence>
<dbReference type="InterPro" id="IPR012337">
    <property type="entry name" value="RNaseH-like_sf"/>
</dbReference>
<dbReference type="InterPro" id="IPR037431">
    <property type="entry name" value="REX4_DEDDh_dom"/>
</dbReference>
<dbReference type="EMBL" id="MCGE01000010">
    <property type="protein sequence ID" value="ORZ17340.1"/>
    <property type="molecule type" value="Genomic_DNA"/>
</dbReference>
<name>A0A1X2IJ30_9FUNG</name>
<evidence type="ECO:0000256" key="9">
    <source>
        <dbReference type="ARBA" id="ARBA00025599"/>
    </source>
</evidence>
<dbReference type="CDD" id="cd06144">
    <property type="entry name" value="REX4_like"/>
    <property type="match status" value="1"/>
</dbReference>
<keyword evidence="4" id="KW-0698">rRNA processing</keyword>
<keyword evidence="13" id="KW-1185">Reference proteome</keyword>
<dbReference type="AlphaFoldDB" id="A0A1X2IJ30"/>
<dbReference type="SMART" id="SM00479">
    <property type="entry name" value="EXOIII"/>
    <property type="match status" value="1"/>
</dbReference>
<comment type="similarity">
    <text evidence="2">Belongs to the REXO4 family.</text>
</comment>
<dbReference type="STRING" id="90262.A0A1X2IJ30"/>
<evidence type="ECO:0000313" key="13">
    <source>
        <dbReference type="Proteomes" id="UP000193560"/>
    </source>
</evidence>
<keyword evidence="7" id="KW-0269">Exonuclease</keyword>
<dbReference type="GO" id="GO:0003676">
    <property type="term" value="F:nucleic acid binding"/>
    <property type="evidence" value="ECO:0007669"/>
    <property type="project" value="InterPro"/>
</dbReference>
<dbReference type="GO" id="GO:0008408">
    <property type="term" value="F:3'-5' exonuclease activity"/>
    <property type="evidence" value="ECO:0007669"/>
    <property type="project" value="InterPro"/>
</dbReference>
<evidence type="ECO:0000256" key="4">
    <source>
        <dbReference type="ARBA" id="ARBA00022552"/>
    </source>
</evidence>
<dbReference type="InterPro" id="IPR036397">
    <property type="entry name" value="RNaseH_sf"/>
</dbReference>
<evidence type="ECO:0000256" key="1">
    <source>
        <dbReference type="ARBA" id="ARBA00004123"/>
    </source>
</evidence>
<dbReference type="InterPro" id="IPR013520">
    <property type="entry name" value="Ribonucl_H"/>
</dbReference>
<sequence length="312" mass="35141">MKSKTKTKSAPSSNWKKLLPTIKSTKTEVTTTGKRQRSTTKESRSHGKKPRHDNQEVTKAQEVSIPKTEDLWFDVDEKDLEEAYGRKLTKEEEATEERERKKLILDQMDAAKGKDAKIGKYVAIDCEMVGVGPGGKESALARASLVNYNGAVLLDIFVKPQEQVTDFRTFVSGITPELLKTGCTFKEAQQQVADIIKDRVLVGHAVHNDLKVLMLRHSKLLIRDTSKYKPFRALSDGRTPGLRKLVNEVLHITIQSGSHSSVEDARFTMSLYKHVRTEWEKSFGAKHHRAEMAAMTFDHADSSDEVDEDDSD</sequence>
<gene>
    <name evidence="12" type="ORF">BCR42DRAFT_482504</name>
</gene>
<dbReference type="PANTHER" id="PTHR12801:SF45">
    <property type="entry name" value="RNA EXONUCLEASE 4"/>
    <property type="match status" value="1"/>
</dbReference>
<dbReference type="Pfam" id="PF00929">
    <property type="entry name" value="RNase_T"/>
    <property type="match status" value="1"/>
</dbReference>
<comment type="subcellular location">
    <subcellularLocation>
        <location evidence="1">Nucleus</location>
    </subcellularLocation>
</comment>
<comment type="caution">
    <text evidence="12">The sequence shown here is derived from an EMBL/GenBank/DDBJ whole genome shotgun (WGS) entry which is preliminary data.</text>
</comment>
<evidence type="ECO:0000256" key="10">
    <source>
        <dbReference type="SAM" id="MobiDB-lite"/>
    </source>
</evidence>
<evidence type="ECO:0000313" key="12">
    <source>
        <dbReference type="EMBL" id="ORZ17340.1"/>
    </source>
</evidence>
<dbReference type="GO" id="GO:0005634">
    <property type="term" value="C:nucleus"/>
    <property type="evidence" value="ECO:0007669"/>
    <property type="project" value="UniProtKB-SubCell"/>
</dbReference>
<evidence type="ECO:0000256" key="5">
    <source>
        <dbReference type="ARBA" id="ARBA00022722"/>
    </source>
</evidence>
<proteinExistence type="inferred from homology"/>
<feature type="region of interest" description="Disordered" evidence="10">
    <location>
        <begin position="1"/>
        <end position="63"/>
    </location>
</feature>
<accession>A0A1X2IJ30</accession>
<dbReference type="OrthoDB" id="8191639at2759"/>
<keyword evidence="8" id="KW-0539">Nucleus</keyword>
<reference evidence="12 13" key="1">
    <citation type="submission" date="2016-07" db="EMBL/GenBank/DDBJ databases">
        <title>Pervasive Adenine N6-methylation of Active Genes in Fungi.</title>
        <authorList>
            <consortium name="DOE Joint Genome Institute"/>
            <person name="Mondo S.J."/>
            <person name="Dannebaum R.O."/>
            <person name="Kuo R.C."/>
            <person name="Labutti K."/>
            <person name="Haridas S."/>
            <person name="Kuo A."/>
            <person name="Salamov A."/>
            <person name="Ahrendt S.R."/>
            <person name="Lipzen A."/>
            <person name="Sullivan W."/>
            <person name="Andreopoulos W.B."/>
            <person name="Clum A."/>
            <person name="Lindquist E."/>
            <person name="Daum C."/>
            <person name="Ramamoorthy G.K."/>
            <person name="Gryganskyi A."/>
            <person name="Culley D."/>
            <person name="Magnuson J.K."/>
            <person name="James T.Y."/>
            <person name="O'Malley M.A."/>
            <person name="Stajich J.E."/>
            <person name="Spatafora J.W."/>
            <person name="Visel A."/>
            <person name="Grigoriev I.V."/>
        </authorList>
    </citation>
    <scope>NUCLEOTIDE SEQUENCE [LARGE SCALE GENOMIC DNA]</scope>
    <source>
        <strain evidence="12 13">NRRL 1336</strain>
    </source>
</reference>
<feature type="compositionally biased region" description="Low complexity" evidence="10">
    <location>
        <begin position="21"/>
        <end position="33"/>
    </location>
</feature>
<keyword evidence="6" id="KW-0378">Hydrolase</keyword>
<dbReference type="PANTHER" id="PTHR12801">
    <property type="entry name" value="RNA EXONUCLEASE REXO1 / RECO3 FAMILY MEMBER-RELATED"/>
    <property type="match status" value="1"/>
</dbReference>
<evidence type="ECO:0000256" key="7">
    <source>
        <dbReference type="ARBA" id="ARBA00022839"/>
    </source>
</evidence>
<feature type="domain" description="Exonuclease" evidence="11">
    <location>
        <begin position="120"/>
        <end position="281"/>
    </location>
</feature>
<keyword evidence="5" id="KW-0540">Nuclease</keyword>
<organism evidence="12 13">
    <name type="scientific">Absidia repens</name>
    <dbReference type="NCBI Taxonomy" id="90262"/>
    <lineage>
        <taxon>Eukaryota</taxon>
        <taxon>Fungi</taxon>
        <taxon>Fungi incertae sedis</taxon>
        <taxon>Mucoromycota</taxon>
        <taxon>Mucoromycotina</taxon>
        <taxon>Mucoromycetes</taxon>
        <taxon>Mucorales</taxon>
        <taxon>Cunninghamellaceae</taxon>
        <taxon>Absidia</taxon>
    </lineage>
</organism>
<dbReference type="FunFam" id="3.30.420.10:FF:000007">
    <property type="entry name" value="Interferon-stimulated exonuclease gene 20"/>
    <property type="match status" value="1"/>
</dbReference>
<dbReference type="InterPro" id="IPR047021">
    <property type="entry name" value="REXO1/3/4-like"/>
</dbReference>
<dbReference type="SUPFAM" id="SSF53098">
    <property type="entry name" value="Ribonuclease H-like"/>
    <property type="match status" value="1"/>
</dbReference>
<evidence type="ECO:0000256" key="6">
    <source>
        <dbReference type="ARBA" id="ARBA00022801"/>
    </source>
</evidence>
<evidence type="ECO:0000259" key="11">
    <source>
        <dbReference type="SMART" id="SM00479"/>
    </source>
</evidence>
<evidence type="ECO:0000256" key="2">
    <source>
        <dbReference type="ARBA" id="ARBA00010489"/>
    </source>
</evidence>
<evidence type="ECO:0000256" key="3">
    <source>
        <dbReference type="ARBA" id="ARBA00016937"/>
    </source>
</evidence>
<protein>
    <recommendedName>
        <fullName evidence="3">RNA exonuclease 4</fullName>
    </recommendedName>
</protein>